<dbReference type="EMBL" id="CM037025">
    <property type="protein sequence ID" value="KAH7661639.1"/>
    <property type="molecule type" value="Genomic_DNA"/>
</dbReference>
<gene>
    <name evidence="1" type="ORF">IHE45_15G077500</name>
</gene>
<name>A0ACB7UM76_DIOAL</name>
<sequence length="311" mass="32418">MINAFIVNMQLGLQHRPPLNAGQQTSPVAPVRGSSRRGRGRPPGSRGRPPTARGSARGRSQVDSGEDKGVGRERRGRGRPPSCRKRQGSTDDGSSGTKRAKRDTSKSSSVVSPSRGSSRSGRRIGRPFTARGSSRSRCRRSQASSSDAATSNSQEPLNAALARGSSRRGRGRGRGRPPLNAGQQTSPVAPVRGSSRRGRGRPPGSRGRPPTARGSARGSARGRSQVDSGEDKGVANLGTAGVSDVQAPLGGSVEGPEAVEHPAIEEASHGQQAPLEAMGDGHEGSPDYDSLDPLTFKDIGLKSNEPLLPDQ</sequence>
<keyword evidence="2" id="KW-1185">Reference proteome</keyword>
<evidence type="ECO:0000313" key="2">
    <source>
        <dbReference type="Proteomes" id="UP000827976"/>
    </source>
</evidence>
<organism evidence="1 2">
    <name type="scientific">Dioscorea alata</name>
    <name type="common">Purple yam</name>
    <dbReference type="NCBI Taxonomy" id="55571"/>
    <lineage>
        <taxon>Eukaryota</taxon>
        <taxon>Viridiplantae</taxon>
        <taxon>Streptophyta</taxon>
        <taxon>Embryophyta</taxon>
        <taxon>Tracheophyta</taxon>
        <taxon>Spermatophyta</taxon>
        <taxon>Magnoliopsida</taxon>
        <taxon>Liliopsida</taxon>
        <taxon>Dioscoreales</taxon>
        <taxon>Dioscoreaceae</taxon>
        <taxon>Dioscorea</taxon>
    </lineage>
</organism>
<keyword evidence="1" id="KW-0238">DNA-binding</keyword>
<evidence type="ECO:0000313" key="1">
    <source>
        <dbReference type="EMBL" id="KAH7661639.1"/>
    </source>
</evidence>
<dbReference type="Proteomes" id="UP000827976">
    <property type="component" value="Chromosome 15"/>
</dbReference>
<reference evidence="2" key="1">
    <citation type="journal article" date="2022" name="Nat. Commun.">
        <title>Chromosome evolution and the genetic basis of agronomically important traits in greater yam.</title>
        <authorList>
            <person name="Bredeson J.V."/>
            <person name="Lyons J.B."/>
            <person name="Oniyinde I.O."/>
            <person name="Okereke N.R."/>
            <person name="Kolade O."/>
            <person name="Nnabue I."/>
            <person name="Nwadili C.O."/>
            <person name="Hribova E."/>
            <person name="Parker M."/>
            <person name="Nwogha J."/>
            <person name="Shu S."/>
            <person name="Carlson J."/>
            <person name="Kariba R."/>
            <person name="Muthemba S."/>
            <person name="Knop K."/>
            <person name="Barton G.J."/>
            <person name="Sherwood A.V."/>
            <person name="Lopez-Montes A."/>
            <person name="Asiedu R."/>
            <person name="Jamnadass R."/>
            <person name="Muchugi A."/>
            <person name="Goodstein D."/>
            <person name="Egesi C.N."/>
            <person name="Featherston J."/>
            <person name="Asfaw A."/>
            <person name="Simpson G.G."/>
            <person name="Dolezel J."/>
            <person name="Hendre P.S."/>
            <person name="Van Deynze A."/>
            <person name="Kumar P.L."/>
            <person name="Obidiegwu J.E."/>
            <person name="Bhattacharjee R."/>
            <person name="Rokhsar D.S."/>
        </authorList>
    </citation>
    <scope>NUCLEOTIDE SEQUENCE [LARGE SCALE GENOMIC DNA]</scope>
    <source>
        <strain evidence="2">cv. TDa95/00328</strain>
    </source>
</reference>
<protein>
    <submittedName>
        <fullName evidence="1">AT hook DNA-binding motif-containing protein</fullName>
    </submittedName>
</protein>
<comment type="caution">
    <text evidence="1">The sequence shown here is derived from an EMBL/GenBank/DDBJ whole genome shotgun (WGS) entry which is preliminary data.</text>
</comment>
<proteinExistence type="predicted"/>
<accession>A0ACB7UM76</accession>